<dbReference type="GO" id="GO:0160140">
    <property type="term" value="F:23S rRNA pseudouridine(1911/1915/1917) synthase activity"/>
    <property type="evidence" value="ECO:0007669"/>
    <property type="project" value="UniProtKB-EC"/>
</dbReference>
<protein>
    <submittedName>
        <fullName evidence="4">Ribosomal large subunit pseudouridine synthase D</fullName>
        <ecNumber evidence="4">5.4.99.23</ecNumber>
    </submittedName>
</protein>
<evidence type="ECO:0000313" key="4">
    <source>
        <dbReference type="EMBL" id="VAW32332.1"/>
    </source>
</evidence>
<dbReference type="NCBIfam" id="TIGR00005">
    <property type="entry name" value="rluA_subfam"/>
    <property type="match status" value="1"/>
</dbReference>
<dbReference type="InterPro" id="IPR020103">
    <property type="entry name" value="PsdUridine_synth_cat_dom_sf"/>
</dbReference>
<comment type="similarity">
    <text evidence="1">Belongs to the pseudouridine synthase RluA family.</text>
</comment>
<dbReference type="SUPFAM" id="SSF55120">
    <property type="entry name" value="Pseudouridine synthase"/>
    <property type="match status" value="1"/>
</dbReference>
<dbReference type="EMBL" id="UOEV01000037">
    <property type="protein sequence ID" value="VAW32332.1"/>
    <property type="molecule type" value="Genomic_DNA"/>
</dbReference>
<proteinExistence type="inferred from homology"/>
<dbReference type="Gene3D" id="3.30.2350.10">
    <property type="entry name" value="Pseudouridine synthase"/>
    <property type="match status" value="1"/>
</dbReference>
<reference evidence="4" key="1">
    <citation type="submission" date="2018-06" db="EMBL/GenBank/DDBJ databases">
        <authorList>
            <person name="Zhirakovskaya E."/>
        </authorList>
    </citation>
    <scope>NUCLEOTIDE SEQUENCE</scope>
</reference>
<evidence type="ECO:0000259" key="3">
    <source>
        <dbReference type="Pfam" id="PF00849"/>
    </source>
</evidence>
<feature type="domain" description="Pseudouridine synthase RsuA/RluA-like" evidence="3">
    <location>
        <begin position="11"/>
        <end position="177"/>
    </location>
</feature>
<accession>A0A3B0V0N8</accession>
<evidence type="ECO:0000256" key="2">
    <source>
        <dbReference type="ARBA" id="ARBA00023235"/>
    </source>
</evidence>
<dbReference type="InterPro" id="IPR006224">
    <property type="entry name" value="PsdUridine_synth_RluA-like_CS"/>
</dbReference>
<dbReference type="AlphaFoldDB" id="A0A3B0V0N8"/>
<dbReference type="CDD" id="cd02869">
    <property type="entry name" value="PseudoU_synth_RluA_like"/>
    <property type="match status" value="1"/>
</dbReference>
<organism evidence="4">
    <name type="scientific">hydrothermal vent metagenome</name>
    <dbReference type="NCBI Taxonomy" id="652676"/>
    <lineage>
        <taxon>unclassified sequences</taxon>
        <taxon>metagenomes</taxon>
        <taxon>ecological metagenomes</taxon>
    </lineage>
</organism>
<dbReference type="EC" id="5.4.99.23" evidence="4"/>
<dbReference type="PANTHER" id="PTHR21600:SF44">
    <property type="entry name" value="RIBOSOMAL LARGE SUBUNIT PSEUDOURIDINE SYNTHASE D"/>
    <property type="match status" value="1"/>
</dbReference>
<dbReference type="InterPro" id="IPR006225">
    <property type="entry name" value="PsdUridine_synth_RluC/D"/>
</dbReference>
<keyword evidence="2 4" id="KW-0413">Isomerase</keyword>
<dbReference type="PANTHER" id="PTHR21600">
    <property type="entry name" value="MITOCHONDRIAL RNA PSEUDOURIDINE SYNTHASE"/>
    <property type="match status" value="1"/>
</dbReference>
<name>A0A3B0V0N8_9ZZZZ</name>
<dbReference type="InterPro" id="IPR006145">
    <property type="entry name" value="PsdUridine_synth_RsuA/RluA"/>
</dbReference>
<dbReference type="InterPro" id="IPR050188">
    <property type="entry name" value="RluA_PseudoU_synthase"/>
</dbReference>
<dbReference type="Pfam" id="PF00849">
    <property type="entry name" value="PseudoU_synth_2"/>
    <property type="match status" value="1"/>
</dbReference>
<dbReference type="GO" id="GO:0000455">
    <property type="term" value="P:enzyme-directed rRNA pseudouridine synthesis"/>
    <property type="evidence" value="ECO:0007669"/>
    <property type="project" value="TreeGrafter"/>
</dbReference>
<dbReference type="PROSITE" id="PS01129">
    <property type="entry name" value="PSI_RLU"/>
    <property type="match status" value="1"/>
</dbReference>
<gene>
    <name evidence="4" type="ORF">MNBD_CPR01-321</name>
</gene>
<evidence type="ECO:0000256" key="1">
    <source>
        <dbReference type="ARBA" id="ARBA00010876"/>
    </source>
</evidence>
<sequence length="249" mass="28062">MDLEILYEDKDIVVINKPSGIMTHPDGHNESETVSDWFAKKYPQAIDVGESMTLRTGKTIIRPGIVHRLDVGTSGALVLAKSKPAYDFLKNAFKNHNVKKTYLAFVYGVPKPAVGKISFPIGRSRKDFRLRSAQPKAKGRLREALTRYEVVSEIGSHALVKAMPETGRTHQIRTHFKAIHHPVVCDPLYAPNHACDMGFNRLGLHAWMLDVPFISGDRKVFTASIPDEFKIAIARFKNTDFLQKEMHIK</sequence>
<dbReference type="GO" id="GO:0003723">
    <property type="term" value="F:RNA binding"/>
    <property type="evidence" value="ECO:0007669"/>
    <property type="project" value="InterPro"/>
</dbReference>